<dbReference type="Proteomes" id="UP000468591">
    <property type="component" value="Unassembled WGS sequence"/>
</dbReference>
<gene>
    <name evidence="4" type="ORF">GV827_10950</name>
</gene>
<dbReference type="GO" id="GO:0016747">
    <property type="term" value="F:acyltransferase activity, transferring groups other than amino-acyl groups"/>
    <property type="evidence" value="ECO:0007669"/>
    <property type="project" value="InterPro"/>
</dbReference>
<keyword evidence="5" id="KW-1185">Reference proteome</keyword>
<keyword evidence="1 4" id="KW-0808">Transferase</keyword>
<organism evidence="4 5">
    <name type="scientific">Sulfitobacter sediminilitoris</name>
    <dbReference type="NCBI Taxonomy" id="2698830"/>
    <lineage>
        <taxon>Bacteria</taxon>
        <taxon>Pseudomonadati</taxon>
        <taxon>Pseudomonadota</taxon>
        <taxon>Alphaproteobacteria</taxon>
        <taxon>Rhodobacterales</taxon>
        <taxon>Roseobacteraceae</taxon>
        <taxon>Sulfitobacter</taxon>
    </lineage>
</organism>
<dbReference type="Gene3D" id="3.40.630.30">
    <property type="match status" value="1"/>
</dbReference>
<reference evidence="4 5" key="1">
    <citation type="submission" date="2020-01" db="EMBL/GenBank/DDBJ databases">
        <title>Sulfitobacter sediminilitoris sp. nov., isolated from a tidal flat.</title>
        <authorList>
            <person name="Park S."/>
            <person name="Yoon J.-H."/>
        </authorList>
    </citation>
    <scope>NUCLEOTIDE SEQUENCE [LARGE SCALE GENOMIC DNA]</scope>
    <source>
        <strain evidence="4 5">JBTF-M27</strain>
    </source>
</reference>
<dbReference type="InterPro" id="IPR000182">
    <property type="entry name" value="GNAT_dom"/>
</dbReference>
<dbReference type="CDD" id="cd04301">
    <property type="entry name" value="NAT_SF"/>
    <property type="match status" value="1"/>
</dbReference>
<dbReference type="InterPro" id="IPR016181">
    <property type="entry name" value="Acyl_CoA_acyltransferase"/>
</dbReference>
<comment type="caution">
    <text evidence="4">The sequence shown here is derived from an EMBL/GenBank/DDBJ whole genome shotgun (WGS) entry which is preliminary data.</text>
</comment>
<protein>
    <submittedName>
        <fullName evidence="4">GNAT family N-acetyltransferase</fullName>
    </submittedName>
</protein>
<dbReference type="Pfam" id="PF00583">
    <property type="entry name" value="Acetyltransf_1"/>
    <property type="match status" value="1"/>
</dbReference>
<evidence type="ECO:0000256" key="2">
    <source>
        <dbReference type="ARBA" id="ARBA00023315"/>
    </source>
</evidence>
<evidence type="ECO:0000259" key="3">
    <source>
        <dbReference type="PROSITE" id="PS51186"/>
    </source>
</evidence>
<feature type="domain" description="N-acetyltransferase" evidence="3">
    <location>
        <begin position="10"/>
        <end position="154"/>
    </location>
</feature>
<dbReference type="EMBL" id="JAABNT010000005">
    <property type="protein sequence ID" value="NEK22920.1"/>
    <property type="molecule type" value="Genomic_DNA"/>
</dbReference>
<dbReference type="RefSeq" id="WP_164353836.1">
    <property type="nucleotide sequence ID" value="NZ_JAABNT010000005.1"/>
</dbReference>
<name>A0A6P0CC47_9RHOB</name>
<proteinExistence type="predicted"/>
<keyword evidence="2" id="KW-0012">Acyltransferase</keyword>
<dbReference type="PANTHER" id="PTHR43877:SF5">
    <property type="entry name" value="BLL8307 PROTEIN"/>
    <property type="match status" value="1"/>
</dbReference>
<sequence length="154" mass="16832">MDALTPSGEDPFAPDVQTVLERHFDLMRSLTPEEGCHVIQPQRFAAEGVTLMGIRCNGVLLGIGALKKIAPDHGELKSMHTLSEARGQGVARAMLLALIAKAREEGLTRLSLETGTAREFSPARSLYLSEGFAECPPFADYKPYPLSIYMTRTL</sequence>
<dbReference type="AlphaFoldDB" id="A0A6P0CC47"/>
<accession>A0A6P0CC47</accession>
<dbReference type="PANTHER" id="PTHR43877">
    <property type="entry name" value="AMINOALKYLPHOSPHONATE N-ACETYLTRANSFERASE-RELATED-RELATED"/>
    <property type="match status" value="1"/>
</dbReference>
<evidence type="ECO:0000313" key="4">
    <source>
        <dbReference type="EMBL" id="NEK22920.1"/>
    </source>
</evidence>
<dbReference type="PROSITE" id="PS51186">
    <property type="entry name" value="GNAT"/>
    <property type="match status" value="1"/>
</dbReference>
<evidence type="ECO:0000256" key="1">
    <source>
        <dbReference type="ARBA" id="ARBA00022679"/>
    </source>
</evidence>
<dbReference type="InterPro" id="IPR050832">
    <property type="entry name" value="Bact_Acetyltransf"/>
</dbReference>
<dbReference type="SUPFAM" id="SSF55729">
    <property type="entry name" value="Acyl-CoA N-acyltransferases (Nat)"/>
    <property type="match status" value="1"/>
</dbReference>
<evidence type="ECO:0000313" key="5">
    <source>
        <dbReference type="Proteomes" id="UP000468591"/>
    </source>
</evidence>